<organism evidence="1 2">
    <name type="scientific">Gryllus longicercus</name>
    <dbReference type="NCBI Taxonomy" id="2509291"/>
    <lineage>
        <taxon>Eukaryota</taxon>
        <taxon>Metazoa</taxon>
        <taxon>Ecdysozoa</taxon>
        <taxon>Arthropoda</taxon>
        <taxon>Hexapoda</taxon>
        <taxon>Insecta</taxon>
        <taxon>Pterygota</taxon>
        <taxon>Neoptera</taxon>
        <taxon>Polyneoptera</taxon>
        <taxon>Orthoptera</taxon>
        <taxon>Ensifera</taxon>
        <taxon>Gryllidea</taxon>
        <taxon>Grylloidea</taxon>
        <taxon>Gryllidae</taxon>
        <taxon>Gryllinae</taxon>
        <taxon>Gryllus</taxon>
    </lineage>
</organism>
<keyword evidence="2" id="KW-1185">Reference proteome</keyword>
<gene>
    <name evidence="1" type="ORF">R5R35_006213</name>
</gene>
<reference evidence="1 2" key="1">
    <citation type="submission" date="2024-03" db="EMBL/GenBank/DDBJ databases">
        <title>The genome assembly and annotation of the cricket Gryllus longicercus Weissman &amp; Gray.</title>
        <authorList>
            <person name="Szrajer S."/>
            <person name="Gray D."/>
            <person name="Ylla G."/>
        </authorList>
    </citation>
    <scope>NUCLEOTIDE SEQUENCE [LARGE SCALE GENOMIC DNA]</scope>
    <source>
        <strain evidence="1">DAG 2021-001</strain>
        <tissue evidence="1">Whole body minus gut</tissue>
    </source>
</reference>
<proteinExistence type="predicted"/>
<dbReference type="EMBL" id="JAZDUA010000004">
    <property type="protein sequence ID" value="KAK7874167.1"/>
    <property type="molecule type" value="Genomic_DNA"/>
</dbReference>
<name>A0AAN9ZHU4_9ORTH</name>
<dbReference type="Proteomes" id="UP001378592">
    <property type="component" value="Unassembled WGS sequence"/>
</dbReference>
<sequence>MERVEKEEHQLVWRMWVLVTREESNMNVEKHGNTVVNQDTDKDVKCFVSEIQSCWSIPEDSERKNKQEKKVV</sequence>
<dbReference type="AlphaFoldDB" id="A0AAN9ZHU4"/>
<accession>A0AAN9ZHU4</accession>
<evidence type="ECO:0000313" key="1">
    <source>
        <dbReference type="EMBL" id="KAK7874167.1"/>
    </source>
</evidence>
<comment type="caution">
    <text evidence="1">The sequence shown here is derived from an EMBL/GenBank/DDBJ whole genome shotgun (WGS) entry which is preliminary data.</text>
</comment>
<evidence type="ECO:0000313" key="2">
    <source>
        <dbReference type="Proteomes" id="UP001378592"/>
    </source>
</evidence>
<protein>
    <submittedName>
        <fullName evidence="1">Uncharacterized protein</fullName>
    </submittedName>
</protein>